<name>A0ACB0YG59_MELEN</name>
<gene>
    <name evidence="1" type="ORF">MENTE1834_LOCUS11793</name>
</gene>
<sequence length="266" mass="31137">MITRSKAKQQNIQDQQNLTKENNQKTNQQPGNQNNQQTGQTSRGNNQQQPALNPVKTNNKERTDHAGIPTIGEISKCLICCHRSDLFGLGECMHPICMKCSLRIRVFGEKKQCPQCQTDIPILYYVSAPQGQKHLLKLPTNCIDHVEYEAKFSVRFDSKYALECFDSFLDKRRKECVERLNEWVFFDPTKKSKTSIIHGQFKYIFRKNGIWRCSKNPIKVYKCNAYLREFQKNYILCADHTCDLVSFLWYKSYSYIKNVGEIFLFF</sequence>
<evidence type="ECO:0000313" key="2">
    <source>
        <dbReference type="Proteomes" id="UP001497535"/>
    </source>
</evidence>
<organism evidence="1 2">
    <name type="scientific">Meloidogyne enterolobii</name>
    <name type="common">Root-knot nematode worm</name>
    <name type="synonym">Meloidogyne mayaguensis</name>
    <dbReference type="NCBI Taxonomy" id="390850"/>
    <lineage>
        <taxon>Eukaryota</taxon>
        <taxon>Metazoa</taxon>
        <taxon>Ecdysozoa</taxon>
        <taxon>Nematoda</taxon>
        <taxon>Chromadorea</taxon>
        <taxon>Rhabditida</taxon>
        <taxon>Tylenchina</taxon>
        <taxon>Tylenchomorpha</taxon>
        <taxon>Tylenchoidea</taxon>
        <taxon>Meloidogynidae</taxon>
        <taxon>Meloidogyninae</taxon>
        <taxon>Meloidogyne</taxon>
    </lineage>
</organism>
<dbReference type="EMBL" id="CAVMJV010000012">
    <property type="protein sequence ID" value="CAK5045602.1"/>
    <property type="molecule type" value="Genomic_DNA"/>
</dbReference>
<comment type="caution">
    <text evidence="1">The sequence shown here is derived from an EMBL/GenBank/DDBJ whole genome shotgun (WGS) entry which is preliminary data.</text>
</comment>
<reference evidence="1" key="1">
    <citation type="submission" date="2023-11" db="EMBL/GenBank/DDBJ databases">
        <authorList>
            <person name="Poullet M."/>
        </authorList>
    </citation>
    <scope>NUCLEOTIDE SEQUENCE</scope>
    <source>
        <strain evidence="1">E1834</strain>
    </source>
</reference>
<keyword evidence="2" id="KW-1185">Reference proteome</keyword>
<evidence type="ECO:0000313" key="1">
    <source>
        <dbReference type="EMBL" id="CAK5045602.1"/>
    </source>
</evidence>
<proteinExistence type="predicted"/>
<protein>
    <submittedName>
        <fullName evidence="1">Uncharacterized protein</fullName>
    </submittedName>
</protein>
<accession>A0ACB0YG59</accession>
<dbReference type="Proteomes" id="UP001497535">
    <property type="component" value="Unassembled WGS sequence"/>
</dbReference>